<evidence type="ECO:0000313" key="1">
    <source>
        <dbReference type="EMBL" id="TPV42122.1"/>
    </source>
</evidence>
<evidence type="ECO:0000313" key="2">
    <source>
        <dbReference type="Proteomes" id="UP000317747"/>
    </source>
</evidence>
<dbReference type="EMBL" id="VHJA01000054">
    <property type="protein sequence ID" value="TPV42122.1"/>
    <property type="molecule type" value="Genomic_DNA"/>
</dbReference>
<organism evidence="1 2">
    <name type="scientific">Pantoea deleyi</name>
    <dbReference type="NCBI Taxonomy" id="470932"/>
    <lineage>
        <taxon>Bacteria</taxon>
        <taxon>Pseudomonadati</taxon>
        <taxon>Pseudomonadota</taxon>
        <taxon>Gammaproteobacteria</taxon>
        <taxon>Enterobacterales</taxon>
        <taxon>Erwiniaceae</taxon>
        <taxon>Pantoea</taxon>
    </lineage>
</organism>
<dbReference type="RefSeq" id="WP_128084742.1">
    <property type="nucleotide sequence ID" value="NZ_CP071405.1"/>
</dbReference>
<reference evidence="1 2" key="1">
    <citation type="submission" date="2019-06" db="EMBL/GenBank/DDBJ databases">
        <title>Taxogenomics and systematics of the genus Pantoea.</title>
        <authorList>
            <person name="Tambong J.T."/>
        </authorList>
    </citation>
    <scope>NUCLEOTIDE SEQUENCE [LARGE SCALE GENOMIC DNA]</scope>
    <source>
        <strain evidence="1 2">LMG 24200</strain>
    </source>
</reference>
<sequence>MAEMTGKLFCANYLADSEHGAENYYIEYLIAANCYKNASQDRLPQRESDLNREGLEKMIFKA</sequence>
<accession>A0A506Q8E1</accession>
<protein>
    <submittedName>
        <fullName evidence="1">Uncharacterized protein</fullName>
    </submittedName>
</protein>
<comment type="caution">
    <text evidence="1">The sequence shown here is derived from an EMBL/GenBank/DDBJ whole genome shotgun (WGS) entry which is preliminary data.</text>
</comment>
<keyword evidence="2" id="KW-1185">Reference proteome</keyword>
<proteinExistence type="predicted"/>
<dbReference type="Proteomes" id="UP000317747">
    <property type="component" value="Unassembled WGS sequence"/>
</dbReference>
<dbReference type="AlphaFoldDB" id="A0A506Q8E1"/>
<gene>
    <name evidence="1" type="ORF">FJW01_10145</name>
</gene>
<name>A0A506Q8E1_9GAMM</name>